<dbReference type="Pfam" id="PF00326">
    <property type="entry name" value="Peptidase_S9"/>
    <property type="match status" value="1"/>
</dbReference>
<organism evidence="8 9">
    <name type="scientific">Phycomyces blakesleeanus (strain ATCC 8743b / DSM 1359 / FGSC 10004 / NBRC 33097 / NRRL 1555)</name>
    <dbReference type="NCBI Taxonomy" id="763407"/>
    <lineage>
        <taxon>Eukaryota</taxon>
        <taxon>Fungi</taxon>
        <taxon>Fungi incertae sedis</taxon>
        <taxon>Mucoromycota</taxon>
        <taxon>Mucoromycotina</taxon>
        <taxon>Mucoromycetes</taxon>
        <taxon>Mucorales</taxon>
        <taxon>Phycomycetaceae</taxon>
        <taxon>Phycomyces</taxon>
    </lineage>
</organism>
<gene>
    <name evidence="8" type="ORF">PHYBLDRAFT_187821</name>
</gene>
<dbReference type="InterPro" id="IPR011042">
    <property type="entry name" value="6-blade_b-propeller_TolB-like"/>
</dbReference>
<name>A0A162WSX2_PHYB8</name>
<evidence type="ECO:0000259" key="7">
    <source>
        <dbReference type="Pfam" id="PF00326"/>
    </source>
</evidence>
<dbReference type="STRING" id="763407.A0A162WSX2"/>
<protein>
    <recommendedName>
        <fullName evidence="5">Dipeptidyl-peptidase V</fullName>
    </recommendedName>
</protein>
<dbReference type="SUPFAM" id="SSF53474">
    <property type="entry name" value="alpha/beta-Hydrolases"/>
    <property type="match status" value="1"/>
</dbReference>
<feature type="chain" id="PRO_5007840838" description="Dipeptidyl-peptidase V" evidence="6">
    <location>
        <begin position="20"/>
        <end position="717"/>
    </location>
</feature>
<dbReference type="PANTHER" id="PTHR42776">
    <property type="entry name" value="SERINE PEPTIDASE S9 FAMILY MEMBER"/>
    <property type="match status" value="1"/>
</dbReference>
<dbReference type="GO" id="GO:0006508">
    <property type="term" value="P:proteolysis"/>
    <property type="evidence" value="ECO:0007669"/>
    <property type="project" value="UniProtKB-KW"/>
</dbReference>
<dbReference type="AlphaFoldDB" id="A0A162WSX2"/>
<evidence type="ECO:0000256" key="5">
    <source>
        <dbReference type="ARBA" id="ARBA00032829"/>
    </source>
</evidence>
<dbReference type="VEuPathDB" id="FungiDB:PHYBLDRAFT_187821"/>
<evidence type="ECO:0000313" key="8">
    <source>
        <dbReference type="EMBL" id="OAD70745.1"/>
    </source>
</evidence>
<keyword evidence="3 6" id="KW-0732">Signal</keyword>
<dbReference type="EMBL" id="KV440987">
    <property type="protein sequence ID" value="OAD70745.1"/>
    <property type="molecule type" value="Genomic_DNA"/>
</dbReference>
<dbReference type="InterPro" id="IPR001375">
    <property type="entry name" value="Peptidase_S9_cat"/>
</dbReference>
<feature type="domain" description="Peptidase S9 prolyl oligopeptidase catalytic" evidence="7">
    <location>
        <begin position="479"/>
        <end position="689"/>
    </location>
</feature>
<evidence type="ECO:0000313" key="9">
    <source>
        <dbReference type="Proteomes" id="UP000077315"/>
    </source>
</evidence>
<dbReference type="FunCoup" id="A0A162WSX2">
    <property type="interactions" value="34"/>
</dbReference>
<evidence type="ECO:0000256" key="4">
    <source>
        <dbReference type="ARBA" id="ARBA00022801"/>
    </source>
</evidence>
<keyword evidence="2" id="KW-0645">Protease</keyword>
<dbReference type="Proteomes" id="UP000077315">
    <property type="component" value="Unassembled WGS sequence"/>
</dbReference>
<dbReference type="GO" id="GO:0004252">
    <property type="term" value="F:serine-type endopeptidase activity"/>
    <property type="evidence" value="ECO:0007669"/>
    <property type="project" value="TreeGrafter"/>
</dbReference>
<dbReference type="FunFam" id="3.40.50.1820:FF:000028">
    <property type="entry name" value="S9 family peptidase"/>
    <property type="match status" value="1"/>
</dbReference>
<comment type="similarity">
    <text evidence="1">Belongs to the peptidase S9C family.</text>
</comment>
<dbReference type="PANTHER" id="PTHR42776:SF13">
    <property type="entry name" value="DIPEPTIDYL-PEPTIDASE 5"/>
    <property type="match status" value="1"/>
</dbReference>
<evidence type="ECO:0000256" key="1">
    <source>
        <dbReference type="ARBA" id="ARBA00010040"/>
    </source>
</evidence>
<dbReference type="GeneID" id="29000333"/>
<dbReference type="OrthoDB" id="416344at2759"/>
<reference evidence="9" key="1">
    <citation type="submission" date="2015-06" db="EMBL/GenBank/DDBJ databases">
        <title>Expansion of signal transduction pathways in fungi by whole-genome duplication.</title>
        <authorList>
            <consortium name="DOE Joint Genome Institute"/>
            <person name="Corrochano L.M."/>
            <person name="Kuo A."/>
            <person name="Marcet-Houben M."/>
            <person name="Polaino S."/>
            <person name="Salamov A."/>
            <person name="Villalobos J.M."/>
            <person name="Alvarez M.I."/>
            <person name="Avalos J."/>
            <person name="Benito E.P."/>
            <person name="Benoit I."/>
            <person name="Burger G."/>
            <person name="Camino L.P."/>
            <person name="Canovas D."/>
            <person name="Cerda-Olmedo E."/>
            <person name="Cheng J.-F."/>
            <person name="Dominguez A."/>
            <person name="Elias M."/>
            <person name="Eslava A.P."/>
            <person name="Glaser F."/>
            <person name="Grimwood J."/>
            <person name="Gutierrez G."/>
            <person name="Heitman J."/>
            <person name="Henrissat B."/>
            <person name="Iturriaga E.A."/>
            <person name="Lang B.F."/>
            <person name="Lavin J.L."/>
            <person name="Lee S."/>
            <person name="Li W."/>
            <person name="Lindquist E."/>
            <person name="Lopez-Garcia S."/>
            <person name="Luque E.M."/>
            <person name="Marcos A.T."/>
            <person name="Martin J."/>
            <person name="McCluskey K."/>
            <person name="Medina H.R."/>
            <person name="Miralles-Duran A."/>
            <person name="Miyazaki A."/>
            <person name="Munoz-Torres E."/>
            <person name="Oguiza J.A."/>
            <person name="Ohm R."/>
            <person name="Olmedo M."/>
            <person name="Orejas M."/>
            <person name="Ortiz-Castellanos L."/>
            <person name="Pisabarro A.G."/>
            <person name="Rodriguez-Romero J."/>
            <person name="Ruiz-Herrera J."/>
            <person name="Ruiz-Vazquez R."/>
            <person name="Sanz C."/>
            <person name="Schackwitz W."/>
            <person name="Schmutz J."/>
            <person name="Shahriari M."/>
            <person name="Shelest E."/>
            <person name="Silva-Franco F."/>
            <person name="Soanes D."/>
            <person name="Syed K."/>
            <person name="Tagua V.G."/>
            <person name="Talbot N.J."/>
            <person name="Thon M."/>
            <person name="De vries R.P."/>
            <person name="Wiebenga A."/>
            <person name="Yadav J.S."/>
            <person name="Braun E.L."/>
            <person name="Baker S."/>
            <person name="Garre V."/>
            <person name="Horwitz B."/>
            <person name="Torres-Martinez S."/>
            <person name="Idnurm A."/>
            <person name="Herrera-Estrella A."/>
            <person name="Gabaldon T."/>
            <person name="Grigoriev I.V."/>
        </authorList>
    </citation>
    <scope>NUCLEOTIDE SEQUENCE [LARGE SCALE GENOMIC DNA]</scope>
    <source>
        <strain evidence="9">NRRL 1555(-)</strain>
    </source>
</reference>
<dbReference type="RefSeq" id="XP_018288785.1">
    <property type="nucleotide sequence ID" value="XM_018439427.1"/>
</dbReference>
<dbReference type="Gene3D" id="2.120.10.30">
    <property type="entry name" value="TolB, C-terminal domain"/>
    <property type="match status" value="1"/>
</dbReference>
<evidence type="ECO:0000256" key="2">
    <source>
        <dbReference type="ARBA" id="ARBA00022670"/>
    </source>
</evidence>
<keyword evidence="4" id="KW-0378">Hydrolase</keyword>
<dbReference type="Gene3D" id="3.40.50.1820">
    <property type="entry name" value="alpha/beta hydrolase"/>
    <property type="match status" value="1"/>
</dbReference>
<evidence type="ECO:0000256" key="6">
    <source>
        <dbReference type="SAM" id="SignalP"/>
    </source>
</evidence>
<proteinExistence type="inferred from homology"/>
<feature type="signal peptide" evidence="6">
    <location>
        <begin position="1"/>
        <end position="19"/>
    </location>
</feature>
<sequence length="717" mass="80059">MARYTWPFWLLLLAPLVMAQTQAITPLDIVTLPRPSGLSASPNGSLAVYTQSVYDSKQDKTLRQLLLLDLETDIVKSLTDASSDSTQSEPFFLDNENIAYIQHTAGVDVDQLHVLNLESGDSYALTEFPIAFGNIKYNHKKSLLVFSASVYPGGSLEDAKQKDKVLKETKKDTGLVYDQLMVRHWDTFVPEKVNNIFVVQLENDGKYTVGNNTINLLKGTALQSPGFPMGDASDFDISADGETLAFVSKIRSPDNAWETSQHVHIVPTSGESEPVIINGDIPAASAGPKFAPSGVLAYLQMYAPQYESDRNRIIIWDPATGTKTTVAESWDRSPSELAFSPDSNTLFAVADEYGRHKLFSIDLTTEEITALTNEHALSGLSVLSSSRLLFSLNSLEHPNIAHTLDLDSKVLTKHSVSDALSSHLNRLDVSKPDEFVFQGALHDPVHGWILKPADFDASKKYPVAFLIHGGPQGAWSDSWSTRWNPQVFTGAGYVVVAINPHGSTGYGQKFTDDIQRNWGSYPFIDLQKGLDYVLDTNEFLDADRVVALGGSYGGYMINWINGHTNRFKALVNHDGIFSTLNAYYTTDEVYFSEREFGGVPFHTLNRLVYERWSPSNYVQHWQTPTLVIHSGRDYRLVDGEGFATFTALQRQGVPSRLLYFPDENHWVLKPANSLRWHKEVLEWIDKYAKVDEVAVRPEFDPQSSFTVQTEQFLSSTF</sequence>
<evidence type="ECO:0000256" key="3">
    <source>
        <dbReference type="ARBA" id="ARBA00022729"/>
    </source>
</evidence>
<keyword evidence="9" id="KW-1185">Reference proteome</keyword>
<dbReference type="InterPro" id="IPR029058">
    <property type="entry name" value="AB_hydrolase_fold"/>
</dbReference>
<accession>A0A162WSX2</accession>
<dbReference type="SUPFAM" id="SSF82171">
    <property type="entry name" value="DPP6 N-terminal domain-like"/>
    <property type="match status" value="1"/>
</dbReference>
<dbReference type="InParanoid" id="A0A162WSX2"/>